<dbReference type="PANTHER" id="PTHR30012:SF0">
    <property type="entry name" value="TYPE II SECRETION SYSTEM PROTEIN F-RELATED"/>
    <property type="match status" value="1"/>
</dbReference>
<protein>
    <submittedName>
        <fullName evidence="9">Type II secretion system F family protein</fullName>
    </submittedName>
</protein>
<sequence>MAAVSDKRLAEWLEQVADGLDAGMQASNAVALAESLPSAASENLEAAFRNGDGWGDSLEYSQLPFSFAELSIMRASELSGRLPSAMRRIAASRREMGKVKRRMLLALAYPVFILHFAAVAFAIPYLVNGDAAAFLVASGMVVVPIWLIALFMFAGAKLFPGAAKAVSRSLPVFSRYRRNWDAGTLCEVLASGFAAGMDVTRSWEIAANGADSPRLYRLANSVVESVSAGGKASEAIAAAGKLAPKGFLQLYKSGEETGNLEENLEAAAKRYFTDAKNQLFLASMLYPKLLLVGIFGYVGYRIVSWVSDYFEELSKINV</sequence>
<dbReference type="Proteomes" id="UP000622317">
    <property type="component" value="Unassembled WGS sequence"/>
</dbReference>
<gene>
    <name evidence="9" type="ORF">IEN85_10685</name>
</gene>
<evidence type="ECO:0000256" key="7">
    <source>
        <dbReference type="SAM" id="Phobius"/>
    </source>
</evidence>
<evidence type="ECO:0000256" key="4">
    <source>
        <dbReference type="ARBA" id="ARBA00022692"/>
    </source>
</evidence>
<evidence type="ECO:0000256" key="3">
    <source>
        <dbReference type="ARBA" id="ARBA00022475"/>
    </source>
</evidence>
<evidence type="ECO:0000256" key="2">
    <source>
        <dbReference type="ARBA" id="ARBA00005745"/>
    </source>
</evidence>
<dbReference type="Gene3D" id="1.20.81.30">
    <property type="entry name" value="Type II secretion system (T2SS), domain F"/>
    <property type="match status" value="2"/>
</dbReference>
<dbReference type="PANTHER" id="PTHR30012">
    <property type="entry name" value="GENERAL SECRETION PATHWAY PROTEIN"/>
    <property type="match status" value="1"/>
</dbReference>
<comment type="subcellular location">
    <subcellularLocation>
        <location evidence="1">Cell membrane</location>
        <topology evidence="1">Multi-pass membrane protein</topology>
    </subcellularLocation>
</comment>
<evidence type="ECO:0000313" key="9">
    <source>
        <dbReference type="EMBL" id="MBD5779954.1"/>
    </source>
</evidence>
<dbReference type="EMBL" id="JACYFG010000024">
    <property type="protein sequence ID" value="MBD5779954.1"/>
    <property type="molecule type" value="Genomic_DNA"/>
</dbReference>
<feature type="transmembrane region" description="Helical" evidence="7">
    <location>
        <begin position="132"/>
        <end position="154"/>
    </location>
</feature>
<keyword evidence="5 7" id="KW-1133">Transmembrane helix</keyword>
<dbReference type="Pfam" id="PF00482">
    <property type="entry name" value="T2SSF"/>
    <property type="match status" value="2"/>
</dbReference>
<dbReference type="InterPro" id="IPR042094">
    <property type="entry name" value="T2SS_GspF_sf"/>
</dbReference>
<organism evidence="9 10">
    <name type="scientific">Pelagicoccus enzymogenes</name>
    <dbReference type="NCBI Taxonomy" id="2773457"/>
    <lineage>
        <taxon>Bacteria</taxon>
        <taxon>Pseudomonadati</taxon>
        <taxon>Verrucomicrobiota</taxon>
        <taxon>Opitutia</taxon>
        <taxon>Puniceicoccales</taxon>
        <taxon>Pelagicoccaceae</taxon>
        <taxon>Pelagicoccus</taxon>
    </lineage>
</organism>
<comment type="caution">
    <text evidence="9">The sequence shown here is derived from an EMBL/GenBank/DDBJ whole genome shotgun (WGS) entry which is preliminary data.</text>
</comment>
<feature type="transmembrane region" description="Helical" evidence="7">
    <location>
        <begin position="279"/>
        <end position="300"/>
    </location>
</feature>
<feature type="domain" description="Type II secretion system protein GspF" evidence="8">
    <location>
        <begin position="186"/>
        <end position="295"/>
    </location>
</feature>
<evidence type="ECO:0000313" key="10">
    <source>
        <dbReference type="Proteomes" id="UP000622317"/>
    </source>
</evidence>
<dbReference type="InterPro" id="IPR018076">
    <property type="entry name" value="T2SS_GspF_dom"/>
</dbReference>
<keyword evidence="4 7" id="KW-0812">Transmembrane</keyword>
<evidence type="ECO:0000259" key="8">
    <source>
        <dbReference type="Pfam" id="PF00482"/>
    </source>
</evidence>
<keyword evidence="10" id="KW-1185">Reference proteome</keyword>
<evidence type="ECO:0000256" key="6">
    <source>
        <dbReference type="ARBA" id="ARBA00023136"/>
    </source>
</evidence>
<proteinExistence type="inferred from homology"/>
<feature type="transmembrane region" description="Helical" evidence="7">
    <location>
        <begin position="103"/>
        <end position="126"/>
    </location>
</feature>
<keyword evidence="6 7" id="KW-0472">Membrane</keyword>
<dbReference type="InterPro" id="IPR003004">
    <property type="entry name" value="GspF/PilC"/>
</dbReference>
<accession>A0A927IHM0</accession>
<reference evidence="9" key="1">
    <citation type="submission" date="2020-09" db="EMBL/GenBank/DDBJ databases">
        <title>Pelagicoccus enzymogenes sp. nov. with an EPS production, isolated from marine sediment.</title>
        <authorList>
            <person name="Feng X."/>
        </authorList>
    </citation>
    <scope>NUCLEOTIDE SEQUENCE</scope>
    <source>
        <strain evidence="9">NFK12</strain>
    </source>
</reference>
<keyword evidence="3" id="KW-1003">Cell membrane</keyword>
<dbReference type="RefSeq" id="WP_191617085.1">
    <property type="nucleotide sequence ID" value="NZ_JACYFG010000024.1"/>
</dbReference>
<name>A0A927IHM0_9BACT</name>
<evidence type="ECO:0000256" key="5">
    <source>
        <dbReference type="ARBA" id="ARBA00022989"/>
    </source>
</evidence>
<evidence type="ECO:0000256" key="1">
    <source>
        <dbReference type="ARBA" id="ARBA00004651"/>
    </source>
</evidence>
<dbReference type="AlphaFoldDB" id="A0A927IHM0"/>
<comment type="similarity">
    <text evidence="2">Belongs to the GSP F family.</text>
</comment>
<dbReference type="GO" id="GO:0005886">
    <property type="term" value="C:plasma membrane"/>
    <property type="evidence" value="ECO:0007669"/>
    <property type="project" value="UniProtKB-SubCell"/>
</dbReference>
<feature type="domain" description="Type II secretion system protein GspF" evidence="8">
    <location>
        <begin position="12"/>
        <end position="123"/>
    </location>
</feature>